<dbReference type="PANTHER" id="PTHR48020">
    <property type="entry name" value="PROTON MYO-INOSITOL COTRANSPORTER"/>
    <property type="match status" value="1"/>
</dbReference>
<dbReference type="GO" id="GO:0015791">
    <property type="term" value="P:polyol transmembrane transport"/>
    <property type="evidence" value="ECO:0007669"/>
    <property type="project" value="UniProtKB-ARBA"/>
</dbReference>
<dbReference type="GO" id="GO:0016020">
    <property type="term" value="C:membrane"/>
    <property type="evidence" value="ECO:0007669"/>
    <property type="project" value="UniProtKB-SubCell"/>
</dbReference>
<dbReference type="GO" id="GO:0022857">
    <property type="term" value="F:transmembrane transporter activity"/>
    <property type="evidence" value="ECO:0007669"/>
    <property type="project" value="InterPro"/>
</dbReference>
<dbReference type="InterPro" id="IPR005829">
    <property type="entry name" value="Sugar_transporter_CS"/>
</dbReference>
<feature type="transmembrane region" description="Helical" evidence="7">
    <location>
        <begin position="549"/>
        <end position="571"/>
    </location>
</feature>
<evidence type="ECO:0000256" key="1">
    <source>
        <dbReference type="ARBA" id="ARBA00004141"/>
    </source>
</evidence>
<dbReference type="InterPro" id="IPR050814">
    <property type="entry name" value="Myo-inositol_Transporter"/>
</dbReference>
<protein>
    <recommendedName>
        <fullName evidence="8">Major facilitator superfamily (MFS) profile domain-containing protein</fullName>
    </recommendedName>
</protein>
<evidence type="ECO:0000313" key="9">
    <source>
        <dbReference type="EMBL" id="KAF2153459.1"/>
    </source>
</evidence>
<dbReference type="Gene3D" id="1.20.1250.20">
    <property type="entry name" value="MFS general substrate transporter like domains"/>
    <property type="match status" value="1"/>
</dbReference>
<dbReference type="InterPro" id="IPR036259">
    <property type="entry name" value="MFS_trans_sf"/>
</dbReference>
<evidence type="ECO:0000256" key="7">
    <source>
        <dbReference type="SAM" id="Phobius"/>
    </source>
</evidence>
<feature type="transmembrane region" description="Helical" evidence="7">
    <location>
        <begin position="130"/>
        <end position="152"/>
    </location>
</feature>
<evidence type="ECO:0000259" key="8">
    <source>
        <dbReference type="PROSITE" id="PS50850"/>
    </source>
</evidence>
<keyword evidence="3" id="KW-0813">Transport</keyword>
<keyword evidence="6 7" id="KW-0472">Membrane</keyword>
<proteinExistence type="inferred from homology"/>
<dbReference type="PRINTS" id="PR00171">
    <property type="entry name" value="SUGRTRNSPORT"/>
</dbReference>
<gene>
    <name evidence="9" type="ORF">K461DRAFT_286153</name>
</gene>
<dbReference type="InterPro" id="IPR020846">
    <property type="entry name" value="MFS_dom"/>
</dbReference>
<feature type="transmembrane region" description="Helical" evidence="7">
    <location>
        <begin position="193"/>
        <end position="211"/>
    </location>
</feature>
<feature type="transmembrane region" description="Helical" evidence="7">
    <location>
        <begin position="454"/>
        <end position="472"/>
    </location>
</feature>
<evidence type="ECO:0000256" key="4">
    <source>
        <dbReference type="ARBA" id="ARBA00022692"/>
    </source>
</evidence>
<dbReference type="Proteomes" id="UP000799439">
    <property type="component" value="Unassembled WGS sequence"/>
</dbReference>
<feature type="transmembrane region" description="Helical" evidence="7">
    <location>
        <begin position="425"/>
        <end position="447"/>
    </location>
</feature>
<comment type="subcellular location">
    <subcellularLocation>
        <location evidence="1">Membrane</location>
        <topology evidence="1">Multi-pass membrane protein</topology>
    </subcellularLocation>
</comment>
<evidence type="ECO:0000313" key="10">
    <source>
        <dbReference type="Proteomes" id="UP000799439"/>
    </source>
</evidence>
<name>A0A9P4J2E4_9PEZI</name>
<feature type="transmembrane region" description="Helical" evidence="7">
    <location>
        <begin position="484"/>
        <end position="508"/>
    </location>
</feature>
<evidence type="ECO:0000256" key="5">
    <source>
        <dbReference type="ARBA" id="ARBA00022989"/>
    </source>
</evidence>
<reference evidence="9" key="1">
    <citation type="journal article" date="2020" name="Stud. Mycol.">
        <title>101 Dothideomycetes genomes: a test case for predicting lifestyles and emergence of pathogens.</title>
        <authorList>
            <person name="Haridas S."/>
            <person name="Albert R."/>
            <person name="Binder M."/>
            <person name="Bloem J."/>
            <person name="Labutti K."/>
            <person name="Salamov A."/>
            <person name="Andreopoulos B."/>
            <person name="Baker S."/>
            <person name="Barry K."/>
            <person name="Bills G."/>
            <person name="Bluhm B."/>
            <person name="Cannon C."/>
            <person name="Castanera R."/>
            <person name="Culley D."/>
            <person name="Daum C."/>
            <person name="Ezra D."/>
            <person name="Gonzalez J."/>
            <person name="Henrissat B."/>
            <person name="Kuo A."/>
            <person name="Liang C."/>
            <person name="Lipzen A."/>
            <person name="Lutzoni F."/>
            <person name="Magnuson J."/>
            <person name="Mondo S."/>
            <person name="Nolan M."/>
            <person name="Ohm R."/>
            <person name="Pangilinan J."/>
            <person name="Park H.-J."/>
            <person name="Ramirez L."/>
            <person name="Alfaro M."/>
            <person name="Sun H."/>
            <person name="Tritt A."/>
            <person name="Yoshinaga Y."/>
            <person name="Zwiers L.-H."/>
            <person name="Turgeon B."/>
            <person name="Goodwin S."/>
            <person name="Spatafora J."/>
            <person name="Crous P."/>
            <person name="Grigoriev I."/>
        </authorList>
    </citation>
    <scope>NUCLEOTIDE SEQUENCE</scope>
    <source>
        <strain evidence="9">CBS 260.36</strain>
    </source>
</reference>
<keyword evidence="5 7" id="KW-1133">Transmembrane helix</keyword>
<evidence type="ECO:0000256" key="6">
    <source>
        <dbReference type="ARBA" id="ARBA00023136"/>
    </source>
</evidence>
<feature type="transmembrane region" description="Helical" evidence="7">
    <location>
        <begin position="164"/>
        <end position="187"/>
    </location>
</feature>
<feature type="transmembrane region" description="Helical" evidence="7">
    <location>
        <begin position="223"/>
        <end position="241"/>
    </location>
</feature>
<comment type="similarity">
    <text evidence="2">Belongs to the major facilitator superfamily. Sugar transporter (TC 2.A.1.1) family.</text>
</comment>
<dbReference type="PROSITE" id="PS50850">
    <property type="entry name" value="MFS"/>
    <property type="match status" value="1"/>
</dbReference>
<dbReference type="InterPro" id="IPR003663">
    <property type="entry name" value="Sugar/inositol_transpt"/>
</dbReference>
<organism evidence="9 10">
    <name type="scientific">Myriangium duriaei CBS 260.36</name>
    <dbReference type="NCBI Taxonomy" id="1168546"/>
    <lineage>
        <taxon>Eukaryota</taxon>
        <taxon>Fungi</taxon>
        <taxon>Dikarya</taxon>
        <taxon>Ascomycota</taxon>
        <taxon>Pezizomycotina</taxon>
        <taxon>Dothideomycetes</taxon>
        <taxon>Dothideomycetidae</taxon>
        <taxon>Myriangiales</taxon>
        <taxon>Myriangiaceae</taxon>
        <taxon>Myriangium</taxon>
    </lineage>
</organism>
<dbReference type="GO" id="GO:0015798">
    <property type="term" value="P:myo-inositol transport"/>
    <property type="evidence" value="ECO:0007669"/>
    <property type="project" value="UniProtKB-ARBA"/>
</dbReference>
<dbReference type="OrthoDB" id="6339427at2759"/>
<accession>A0A9P4J2E4</accession>
<keyword evidence="10" id="KW-1185">Reference proteome</keyword>
<dbReference type="AlphaFoldDB" id="A0A9P4J2E4"/>
<keyword evidence="4 7" id="KW-0812">Transmembrane</keyword>
<feature type="domain" description="Major facilitator superfamily (MFS) profile" evidence="8">
    <location>
        <begin position="87"/>
        <end position="575"/>
    </location>
</feature>
<dbReference type="PANTHER" id="PTHR48020:SF40">
    <property type="entry name" value="MAJOR FACILITATOR SUPERFAMILY (MFS) PROFILE DOMAIN-CONTAINING PROTEIN"/>
    <property type="match status" value="1"/>
</dbReference>
<dbReference type="Pfam" id="PF00083">
    <property type="entry name" value="Sugar_tr"/>
    <property type="match status" value="1"/>
</dbReference>
<evidence type="ECO:0000256" key="3">
    <source>
        <dbReference type="ARBA" id="ARBA00022448"/>
    </source>
</evidence>
<dbReference type="InterPro" id="IPR005828">
    <property type="entry name" value="MFS_sugar_transport-like"/>
</dbReference>
<dbReference type="EMBL" id="ML996085">
    <property type="protein sequence ID" value="KAF2153459.1"/>
    <property type="molecule type" value="Genomic_DNA"/>
</dbReference>
<feature type="transmembrane region" description="Helical" evidence="7">
    <location>
        <begin position="520"/>
        <end position="543"/>
    </location>
</feature>
<dbReference type="PROSITE" id="PS00217">
    <property type="entry name" value="SUGAR_TRANSPORT_2"/>
    <property type="match status" value="1"/>
</dbReference>
<dbReference type="SUPFAM" id="SSF103473">
    <property type="entry name" value="MFS general substrate transporter"/>
    <property type="match status" value="1"/>
</dbReference>
<feature type="transmembrane region" description="Helical" evidence="7">
    <location>
        <begin position="380"/>
        <end position="405"/>
    </location>
</feature>
<evidence type="ECO:0000256" key="2">
    <source>
        <dbReference type="ARBA" id="ARBA00010992"/>
    </source>
</evidence>
<sequence length="642" mass="71193">MSALGQGNIDEPLLRLSPLELESVVKVFAKDTKLDAHLDILMKGAKLARNRGNFSLVPGLTAAEIDLLEEQEKSTSFLQQTKELQLTIVACAVAAVVQGWDQASINAANLRWPEDLGLATGLDQGHSHDIWLFAFVNAAPFLFASIVGAWLSDPLNEHLVGRRPAILAAAIFCFISVIGSACVKTVWQLLACRILLGIGMGAKASTVPIFAAEASPARIRGSLVMNWQLFVAFGILLGWSINLAVFEIRPLNWRLQLAAAALPALTLLCLIPTCPESPRFLIKKEKWREAYRSLCYLNRSSIVAAKELFLIHVQIQAESKIYGMTDRGLGGDTTDVAADDESYAASFTENTNLYRKQGATTYLKRFVQLFTIPRIRRGTMAAFVVMISQQLCGVNVLAFYSSTIISRDVKHSDPDAEKYHTWTAALWLSWAIGLTNFLFAWPAYLTIDKWGRRALLLLTTPALALSLLGAAFCFKVPNNSSQQVAVAIFMILFFVFYSSGLGPVPFAYSAEVFPLVNREVGMSFSVSCNLLGAGILSLFVPFLNSKMTSIGLLCLFAGLNIPAFVLIYVFVYETKESSLEELNSTFSVPLAWHIRYQRKVMLPWMLSRMRGKNKGDIAIPLNEWFKEQQESLRSRRDKQHRG</sequence>
<comment type="caution">
    <text evidence="9">The sequence shown here is derived from an EMBL/GenBank/DDBJ whole genome shotgun (WGS) entry which is preliminary data.</text>
</comment>